<protein>
    <recommendedName>
        <fullName evidence="1">Protein CR006 P-loop domain-containing protein</fullName>
    </recommendedName>
</protein>
<sequence>MIKGIAKIKGLGVYENYTKPADAQEFGVKNLIYGWNYSGKTTISRLFAQLESRTPNQDLSGCSFTFETDGDPITEANFTQSNLLVRVFNSDFVRDNLNFTGQSFNPILLLGKESEEAQQKYDHCVDLSRRTQVTCPALFRPVET</sequence>
<evidence type="ECO:0000313" key="2">
    <source>
        <dbReference type="EMBL" id="ACU89582.1"/>
    </source>
</evidence>
<evidence type="ECO:0000259" key="1">
    <source>
        <dbReference type="Pfam" id="PF13166"/>
    </source>
</evidence>
<dbReference type="InterPro" id="IPR026866">
    <property type="entry name" value="CR006_AAA"/>
</dbReference>
<dbReference type="Pfam" id="PF13166">
    <property type="entry name" value="AAA_13"/>
    <property type="match status" value="1"/>
</dbReference>
<dbReference type="eggNOG" id="COG4694">
    <property type="taxonomic scope" value="Bacteria"/>
</dbReference>
<dbReference type="EMBL" id="CP001629">
    <property type="protein sequence ID" value="ACU89582.1"/>
    <property type="molecule type" value="Genomic_DNA"/>
</dbReference>
<dbReference type="RefSeq" id="WP_015773675.1">
    <property type="nucleotide sequence ID" value="NC_013173.1"/>
</dbReference>
<gene>
    <name evidence="2" type="ordered locus">Dbac_1488</name>
</gene>
<dbReference type="OrthoDB" id="9795565at2"/>
<dbReference type="AlphaFoldDB" id="C7LTV9"/>
<dbReference type="Proteomes" id="UP000002216">
    <property type="component" value="Chromosome"/>
</dbReference>
<reference evidence="2 3" key="1">
    <citation type="journal article" date="2009" name="Stand. Genomic Sci.">
        <title>Complete genome sequence of Desulfomicrobium baculatum type strain (X).</title>
        <authorList>
            <person name="Copeland A."/>
            <person name="Spring S."/>
            <person name="Goker M."/>
            <person name="Schneider S."/>
            <person name="Lapidus A."/>
            <person name="Del Rio T.G."/>
            <person name="Tice H."/>
            <person name="Cheng J.F."/>
            <person name="Chen F."/>
            <person name="Nolan M."/>
            <person name="Bruce D."/>
            <person name="Goodwin L."/>
            <person name="Pitluck S."/>
            <person name="Ivanova N."/>
            <person name="Mavrommatis K."/>
            <person name="Ovchinnikova G."/>
            <person name="Pati A."/>
            <person name="Chen A."/>
            <person name="Palaniappan K."/>
            <person name="Land M."/>
            <person name="Hauser L."/>
            <person name="Chang Y.J."/>
            <person name="Jeffries C.C."/>
            <person name="Meincke L."/>
            <person name="Sims D."/>
            <person name="Brettin T."/>
            <person name="Detter J.C."/>
            <person name="Han C."/>
            <person name="Chain P."/>
            <person name="Bristow J."/>
            <person name="Eisen J.A."/>
            <person name="Markowitz V."/>
            <person name="Hugenholtz P."/>
            <person name="Kyrpides N.C."/>
            <person name="Klenk H.P."/>
            <person name="Lucas S."/>
        </authorList>
    </citation>
    <scope>NUCLEOTIDE SEQUENCE [LARGE SCALE GENOMIC DNA]</scope>
    <source>
        <strain evidence="3">DSM 4028 / VKM B-1378 / X</strain>
    </source>
</reference>
<dbReference type="STRING" id="525897.Dbac_1488"/>
<accession>C7LTV9</accession>
<dbReference type="HOGENOM" id="CLU_1793360_0_0_7"/>
<proteinExistence type="predicted"/>
<evidence type="ECO:0000313" key="3">
    <source>
        <dbReference type="Proteomes" id="UP000002216"/>
    </source>
</evidence>
<keyword evidence="3" id="KW-1185">Reference proteome</keyword>
<dbReference type="KEGG" id="dba:Dbac_1488"/>
<organism evidence="2 3">
    <name type="scientific">Desulfomicrobium baculatum (strain DSM 4028 / VKM B-1378 / X)</name>
    <name type="common">Desulfovibrio baculatus</name>
    <dbReference type="NCBI Taxonomy" id="525897"/>
    <lineage>
        <taxon>Bacteria</taxon>
        <taxon>Pseudomonadati</taxon>
        <taxon>Thermodesulfobacteriota</taxon>
        <taxon>Desulfovibrionia</taxon>
        <taxon>Desulfovibrionales</taxon>
        <taxon>Desulfomicrobiaceae</taxon>
        <taxon>Desulfomicrobium</taxon>
    </lineage>
</organism>
<name>C7LTV9_DESBD</name>
<feature type="domain" description="Protein CR006 P-loop" evidence="1">
    <location>
        <begin position="19"/>
        <end position="122"/>
    </location>
</feature>